<evidence type="ECO:0000313" key="2">
    <source>
        <dbReference type="Proteomes" id="UP000515211"/>
    </source>
</evidence>
<gene>
    <name evidence="3" type="primary">LOC107467797</name>
</gene>
<dbReference type="Proteomes" id="UP000515211">
    <property type="component" value="Chromosome 9"/>
</dbReference>
<dbReference type="KEGG" id="adu:107467797"/>
<dbReference type="RefSeq" id="XP_052109717.1">
    <property type="nucleotide sequence ID" value="XM_052253757.1"/>
</dbReference>
<feature type="region of interest" description="Disordered" evidence="1">
    <location>
        <begin position="1"/>
        <end position="24"/>
    </location>
</feature>
<sequence length="116" mass="12570">MRLQFTPNRGSLYSESKLNPQTKTLGSPCNISAAVLRPSVLSASSVAKPSLVAQRPPSPCPPSVLRGFSVLLAWSSSPCRRSPSSPRSPSVSPSKVQCDYHLLLYLLLLKFQVQCD</sequence>
<reference evidence="2" key="1">
    <citation type="journal article" date="2016" name="Nat. Genet.">
        <title>The genome sequences of Arachis duranensis and Arachis ipaensis, the diploid ancestors of cultivated peanut.</title>
        <authorList>
            <person name="Bertioli D.J."/>
            <person name="Cannon S.B."/>
            <person name="Froenicke L."/>
            <person name="Huang G."/>
            <person name="Farmer A.D."/>
            <person name="Cannon E.K."/>
            <person name="Liu X."/>
            <person name="Gao D."/>
            <person name="Clevenger J."/>
            <person name="Dash S."/>
            <person name="Ren L."/>
            <person name="Moretzsohn M.C."/>
            <person name="Shirasawa K."/>
            <person name="Huang W."/>
            <person name="Vidigal B."/>
            <person name="Abernathy B."/>
            <person name="Chu Y."/>
            <person name="Niederhuth C.E."/>
            <person name="Umale P."/>
            <person name="Araujo A.C."/>
            <person name="Kozik A."/>
            <person name="Kim K.D."/>
            <person name="Burow M.D."/>
            <person name="Varshney R.K."/>
            <person name="Wang X."/>
            <person name="Zhang X."/>
            <person name="Barkley N."/>
            <person name="Guimaraes P.M."/>
            <person name="Isobe S."/>
            <person name="Guo B."/>
            <person name="Liao B."/>
            <person name="Stalker H.T."/>
            <person name="Schmitz R.J."/>
            <person name="Scheffler B.E."/>
            <person name="Leal-Bertioli S.C."/>
            <person name="Xun X."/>
            <person name="Jackson S.A."/>
            <person name="Michelmore R."/>
            <person name="Ozias-Akins P."/>
        </authorList>
    </citation>
    <scope>NUCLEOTIDE SEQUENCE [LARGE SCALE GENOMIC DNA]</scope>
    <source>
        <strain evidence="2">cv. V14167</strain>
    </source>
</reference>
<proteinExistence type="predicted"/>
<evidence type="ECO:0000313" key="3">
    <source>
        <dbReference type="RefSeq" id="XP_052109717.1"/>
    </source>
</evidence>
<accession>A0A9C6T8W5</accession>
<dbReference type="AlphaFoldDB" id="A0A9C6T8W5"/>
<protein>
    <submittedName>
        <fullName evidence="3">Uncharacterized protein LOC107467797 isoform X1</fullName>
    </submittedName>
</protein>
<keyword evidence="2" id="KW-1185">Reference proteome</keyword>
<reference evidence="3" key="2">
    <citation type="submission" date="2025-08" db="UniProtKB">
        <authorList>
            <consortium name="RefSeq"/>
        </authorList>
    </citation>
    <scope>IDENTIFICATION</scope>
    <source>
        <tissue evidence="3">Whole plant</tissue>
    </source>
</reference>
<organism evidence="2 3">
    <name type="scientific">Arachis duranensis</name>
    <name type="common">Wild peanut</name>
    <dbReference type="NCBI Taxonomy" id="130453"/>
    <lineage>
        <taxon>Eukaryota</taxon>
        <taxon>Viridiplantae</taxon>
        <taxon>Streptophyta</taxon>
        <taxon>Embryophyta</taxon>
        <taxon>Tracheophyta</taxon>
        <taxon>Spermatophyta</taxon>
        <taxon>Magnoliopsida</taxon>
        <taxon>eudicotyledons</taxon>
        <taxon>Gunneridae</taxon>
        <taxon>Pentapetalae</taxon>
        <taxon>rosids</taxon>
        <taxon>fabids</taxon>
        <taxon>Fabales</taxon>
        <taxon>Fabaceae</taxon>
        <taxon>Papilionoideae</taxon>
        <taxon>50 kb inversion clade</taxon>
        <taxon>dalbergioids sensu lato</taxon>
        <taxon>Dalbergieae</taxon>
        <taxon>Pterocarpus clade</taxon>
        <taxon>Arachis</taxon>
    </lineage>
</organism>
<name>A0A9C6T8W5_ARADU</name>
<dbReference type="GeneID" id="107467797"/>
<evidence type="ECO:0000256" key="1">
    <source>
        <dbReference type="SAM" id="MobiDB-lite"/>
    </source>
</evidence>